<dbReference type="SUPFAM" id="SSF55729">
    <property type="entry name" value="Acyl-CoA N-acyltransferases (Nat)"/>
    <property type="match status" value="1"/>
</dbReference>
<dbReference type="Proteomes" id="UP000051984">
    <property type="component" value="Unassembled WGS sequence"/>
</dbReference>
<comment type="caution">
    <text evidence="2">The sequence shown here is derived from an EMBL/GenBank/DDBJ whole genome shotgun (WGS) entry which is preliminary data.</text>
</comment>
<dbReference type="PATRIC" id="fig|1423816.3.peg.1433"/>
<dbReference type="Gene3D" id="3.40.630.30">
    <property type="match status" value="1"/>
</dbReference>
<evidence type="ECO:0000313" key="2">
    <source>
        <dbReference type="EMBL" id="KRK13176.1"/>
    </source>
</evidence>
<dbReference type="GO" id="GO:1990189">
    <property type="term" value="F:protein N-terminal-serine acetyltransferase activity"/>
    <property type="evidence" value="ECO:0007669"/>
    <property type="project" value="TreeGrafter"/>
</dbReference>
<dbReference type="EMBL" id="AZCT01000002">
    <property type="protein sequence ID" value="KRK13176.1"/>
    <property type="molecule type" value="Genomic_DNA"/>
</dbReference>
<proteinExistence type="predicted"/>
<dbReference type="InterPro" id="IPR051908">
    <property type="entry name" value="Ribosomal_N-acetyltransferase"/>
</dbReference>
<dbReference type="PANTHER" id="PTHR43441:SF12">
    <property type="entry name" value="RIBOSOMAL N-ACETYLTRANSFERASE YDAF-RELATED"/>
    <property type="match status" value="1"/>
</dbReference>
<dbReference type="Pfam" id="PF13302">
    <property type="entry name" value="Acetyltransf_3"/>
    <property type="match status" value="1"/>
</dbReference>
<evidence type="ECO:0000259" key="1">
    <source>
        <dbReference type="PROSITE" id="PS51186"/>
    </source>
</evidence>
<feature type="domain" description="N-acetyltransferase" evidence="1">
    <location>
        <begin position="24"/>
        <end position="176"/>
    </location>
</feature>
<dbReference type="PROSITE" id="PS51186">
    <property type="entry name" value="GNAT"/>
    <property type="match status" value="1"/>
</dbReference>
<organism evidence="2 3">
    <name type="scientific">Lacticaseibacillus zeae DSM 20178 = KCTC 3804</name>
    <dbReference type="NCBI Taxonomy" id="1423816"/>
    <lineage>
        <taxon>Bacteria</taxon>
        <taxon>Bacillati</taxon>
        <taxon>Bacillota</taxon>
        <taxon>Bacilli</taxon>
        <taxon>Lactobacillales</taxon>
        <taxon>Lactobacillaceae</taxon>
        <taxon>Lacticaseibacillus</taxon>
    </lineage>
</organism>
<keyword evidence="2" id="KW-0808">Transferase</keyword>
<dbReference type="GO" id="GO:0008999">
    <property type="term" value="F:protein-N-terminal-alanine acetyltransferase activity"/>
    <property type="evidence" value="ECO:0007669"/>
    <property type="project" value="TreeGrafter"/>
</dbReference>
<dbReference type="PANTHER" id="PTHR43441">
    <property type="entry name" value="RIBOSOMAL-PROTEIN-SERINE ACETYLTRANSFERASE"/>
    <property type="match status" value="1"/>
</dbReference>
<sequence length="183" mass="20525">MMFSYLIDYDLKLALPRPEIDGPLLFEQIETSRETLSAYLTWVDATLTADDEINFLTTELKSFGEQKSLTLVIHQADAPVGLITLNTIDQLVHHKADIGYWLTTPARGKGVMHKSVKAIADIAFHDYHLNKLIINAAVTNDASNHVAEKAGFHLDGILRQEDPNPRGGFFDVNTYSLLRSEWS</sequence>
<reference evidence="2 3" key="1">
    <citation type="journal article" date="2015" name="Genome Announc.">
        <title>Expanding the biotechnology potential of lactobacilli through comparative genomics of 213 strains and associated genera.</title>
        <authorList>
            <person name="Sun Z."/>
            <person name="Harris H.M."/>
            <person name="McCann A."/>
            <person name="Guo C."/>
            <person name="Argimon S."/>
            <person name="Zhang W."/>
            <person name="Yang X."/>
            <person name="Jeffery I.B."/>
            <person name="Cooney J.C."/>
            <person name="Kagawa T.F."/>
            <person name="Liu W."/>
            <person name="Song Y."/>
            <person name="Salvetti E."/>
            <person name="Wrobel A."/>
            <person name="Rasinkangas P."/>
            <person name="Parkhill J."/>
            <person name="Rea M.C."/>
            <person name="O'Sullivan O."/>
            <person name="Ritari J."/>
            <person name="Douillard F.P."/>
            <person name="Paul Ross R."/>
            <person name="Yang R."/>
            <person name="Briner A.E."/>
            <person name="Felis G.E."/>
            <person name="de Vos W.M."/>
            <person name="Barrangou R."/>
            <person name="Klaenhammer T.R."/>
            <person name="Caufield P.W."/>
            <person name="Cui Y."/>
            <person name="Zhang H."/>
            <person name="O'Toole P.W."/>
        </authorList>
    </citation>
    <scope>NUCLEOTIDE SEQUENCE [LARGE SCALE GENOMIC DNA]</scope>
    <source>
        <strain evidence="2 3">DSM 20178</strain>
    </source>
</reference>
<dbReference type="AlphaFoldDB" id="A0A0R1EUX2"/>
<dbReference type="eggNOG" id="COG1670">
    <property type="taxonomic scope" value="Bacteria"/>
</dbReference>
<protein>
    <submittedName>
        <fullName evidence="2">Acetyltransferase</fullName>
    </submittedName>
</protein>
<dbReference type="GO" id="GO:0005737">
    <property type="term" value="C:cytoplasm"/>
    <property type="evidence" value="ECO:0007669"/>
    <property type="project" value="TreeGrafter"/>
</dbReference>
<dbReference type="InterPro" id="IPR000182">
    <property type="entry name" value="GNAT_dom"/>
</dbReference>
<gene>
    <name evidence="2" type="ORF">FD51_GL001372</name>
</gene>
<dbReference type="InterPro" id="IPR016181">
    <property type="entry name" value="Acyl_CoA_acyltransferase"/>
</dbReference>
<name>A0A0R1EUX2_LACZE</name>
<accession>A0A0R1EUX2</accession>
<evidence type="ECO:0000313" key="3">
    <source>
        <dbReference type="Proteomes" id="UP000051984"/>
    </source>
</evidence>